<gene>
    <name evidence="2" type="ORF">FHX37_0473</name>
</gene>
<organism evidence="2 3">
    <name type="scientific">Haloactinospora alba</name>
    <dbReference type="NCBI Taxonomy" id="405555"/>
    <lineage>
        <taxon>Bacteria</taxon>
        <taxon>Bacillati</taxon>
        <taxon>Actinomycetota</taxon>
        <taxon>Actinomycetes</taxon>
        <taxon>Streptosporangiales</taxon>
        <taxon>Nocardiopsidaceae</taxon>
        <taxon>Haloactinospora</taxon>
    </lineage>
</organism>
<keyword evidence="1" id="KW-0472">Membrane</keyword>
<accession>A0A543NFJ2</accession>
<evidence type="ECO:0000256" key="1">
    <source>
        <dbReference type="SAM" id="Phobius"/>
    </source>
</evidence>
<reference evidence="2 3" key="1">
    <citation type="submission" date="2019-06" db="EMBL/GenBank/DDBJ databases">
        <title>Sequencing the genomes of 1000 actinobacteria strains.</title>
        <authorList>
            <person name="Klenk H.-P."/>
        </authorList>
    </citation>
    <scope>NUCLEOTIDE SEQUENCE [LARGE SCALE GENOMIC DNA]</scope>
    <source>
        <strain evidence="2 3">DSM 45015</strain>
    </source>
</reference>
<sequence>MDIALIAVVAALLFTLVTLISALVGYHFRATARIHRRHAAELREFADAFEQMRRDYDAMTERWQEMAAQMRQRTGGNS</sequence>
<dbReference type="AlphaFoldDB" id="A0A543NFJ2"/>
<dbReference type="Proteomes" id="UP000317422">
    <property type="component" value="Unassembled WGS sequence"/>
</dbReference>
<protein>
    <submittedName>
        <fullName evidence="2">Uncharacterized protein</fullName>
    </submittedName>
</protein>
<comment type="caution">
    <text evidence="2">The sequence shown here is derived from an EMBL/GenBank/DDBJ whole genome shotgun (WGS) entry which is preliminary data.</text>
</comment>
<dbReference type="EMBL" id="VFQC01000001">
    <property type="protein sequence ID" value="TQN30591.1"/>
    <property type="molecule type" value="Genomic_DNA"/>
</dbReference>
<dbReference type="RefSeq" id="WP_141921826.1">
    <property type="nucleotide sequence ID" value="NZ_VFQC01000001.1"/>
</dbReference>
<evidence type="ECO:0000313" key="2">
    <source>
        <dbReference type="EMBL" id="TQN30591.1"/>
    </source>
</evidence>
<keyword evidence="3" id="KW-1185">Reference proteome</keyword>
<keyword evidence="1" id="KW-0812">Transmembrane</keyword>
<keyword evidence="1" id="KW-1133">Transmembrane helix</keyword>
<evidence type="ECO:0000313" key="3">
    <source>
        <dbReference type="Proteomes" id="UP000317422"/>
    </source>
</evidence>
<name>A0A543NFJ2_9ACTN</name>
<feature type="transmembrane region" description="Helical" evidence="1">
    <location>
        <begin position="6"/>
        <end position="28"/>
    </location>
</feature>
<proteinExistence type="predicted"/>